<keyword evidence="3" id="KW-0378">Hydrolase</keyword>
<feature type="region of interest" description="Disordered" evidence="1">
    <location>
        <begin position="1"/>
        <end position="65"/>
    </location>
</feature>
<dbReference type="KEGG" id="sflv:IC614_05350"/>
<feature type="domain" description="DUF559" evidence="2">
    <location>
        <begin position="71"/>
        <end position="177"/>
    </location>
</feature>
<protein>
    <submittedName>
        <fullName evidence="3">Endonuclease domain-containing protein</fullName>
    </submittedName>
</protein>
<sequence>MTASSTPPKPATSSVSLSPPPSTPPSPNAPSSASSGCDDERQPRNPPRNGEGDQPKAGGGGPIVLTSPIKLVKRARSLRKEMSLPEVLLWRELKRRPGGFKFRRQLPQCGYILDFACLEARLGIEIDGEAHEREDRVERDRVRDQQLIQVGFNTIRFPARDVLQNIEGVVTSIIEWCRASGPLHQPAAGPPPRAGEDFE</sequence>
<dbReference type="PANTHER" id="PTHR38590:SF1">
    <property type="entry name" value="BLL0828 PROTEIN"/>
    <property type="match status" value="1"/>
</dbReference>
<name>A0A7T2LMX7_9SPHN</name>
<proteinExistence type="predicted"/>
<evidence type="ECO:0000256" key="1">
    <source>
        <dbReference type="SAM" id="MobiDB-lite"/>
    </source>
</evidence>
<dbReference type="Gene3D" id="3.40.960.10">
    <property type="entry name" value="VSR Endonuclease"/>
    <property type="match status" value="1"/>
</dbReference>
<dbReference type="GO" id="GO:0004519">
    <property type="term" value="F:endonuclease activity"/>
    <property type="evidence" value="ECO:0007669"/>
    <property type="project" value="UniProtKB-KW"/>
</dbReference>
<dbReference type="EMBL" id="CP065592">
    <property type="protein sequence ID" value="QPQ56006.1"/>
    <property type="molecule type" value="Genomic_DNA"/>
</dbReference>
<keyword evidence="4" id="KW-1185">Reference proteome</keyword>
<organism evidence="3 4">
    <name type="scientific">Allosphingosinicella flava</name>
    <dbReference type="NCBI Taxonomy" id="2771430"/>
    <lineage>
        <taxon>Bacteria</taxon>
        <taxon>Pseudomonadati</taxon>
        <taxon>Pseudomonadota</taxon>
        <taxon>Alphaproteobacteria</taxon>
        <taxon>Sphingomonadales</taxon>
        <taxon>Sphingomonadaceae</taxon>
        <taxon>Allosphingosinicella</taxon>
    </lineage>
</organism>
<dbReference type="InterPro" id="IPR047216">
    <property type="entry name" value="Endonuclease_DUF559_bact"/>
</dbReference>
<dbReference type="SUPFAM" id="SSF52980">
    <property type="entry name" value="Restriction endonuclease-like"/>
    <property type="match status" value="1"/>
</dbReference>
<accession>A0A7T2LMX7</accession>
<dbReference type="InterPro" id="IPR011335">
    <property type="entry name" value="Restrct_endonuc-II-like"/>
</dbReference>
<evidence type="ECO:0000259" key="2">
    <source>
        <dbReference type="Pfam" id="PF04480"/>
    </source>
</evidence>
<dbReference type="AlphaFoldDB" id="A0A7T2LMX7"/>
<dbReference type="Proteomes" id="UP000594873">
    <property type="component" value="Chromosome"/>
</dbReference>
<dbReference type="Pfam" id="PF04480">
    <property type="entry name" value="DUF559"/>
    <property type="match status" value="1"/>
</dbReference>
<evidence type="ECO:0000313" key="3">
    <source>
        <dbReference type="EMBL" id="QPQ56006.1"/>
    </source>
</evidence>
<feature type="compositionally biased region" description="Low complexity" evidence="1">
    <location>
        <begin position="1"/>
        <end position="17"/>
    </location>
</feature>
<reference evidence="3 4" key="1">
    <citation type="submission" date="2020-11" db="EMBL/GenBank/DDBJ databases">
        <title>Genome seq and assembly of Sphingosinicella sp.</title>
        <authorList>
            <person name="Chhetri G."/>
        </authorList>
    </citation>
    <scope>NUCLEOTIDE SEQUENCE [LARGE SCALE GENOMIC DNA]</scope>
    <source>
        <strain evidence="3 4">UDD2</strain>
    </source>
</reference>
<gene>
    <name evidence="3" type="ORF">IC614_05350</name>
</gene>
<keyword evidence="3" id="KW-0255">Endonuclease</keyword>
<feature type="compositionally biased region" description="Pro residues" evidence="1">
    <location>
        <begin position="18"/>
        <end position="28"/>
    </location>
</feature>
<evidence type="ECO:0000313" key="4">
    <source>
        <dbReference type="Proteomes" id="UP000594873"/>
    </source>
</evidence>
<dbReference type="InterPro" id="IPR007569">
    <property type="entry name" value="DUF559"/>
</dbReference>
<keyword evidence="3" id="KW-0540">Nuclease</keyword>
<dbReference type="CDD" id="cd01038">
    <property type="entry name" value="Endonuclease_DUF559"/>
    <property type="match status" value="1"/>
</dbReference>
<dbReference type="PANTHER" id="PTHR38590">
    <property type="entry name" value="BLL0828 PROTEIN"/>
    <property type="match status" value="1"/>
</dbReference>